<dbReference type="Pfam" id="PF00420">
    <property type="entry name" value="Oxidored_q2"/>
    <property type="match status" value="1"/>
</dbReference>
<dbReference type="Gene3D" id="1.10.287.3510">
    <property type="match status" value="1"/>
</dbReference>
<proteinExistence type="inferred from homology"/>
<comment type="subcellular location">
    <subcellularLocation>
        <location evidence="13">Cell membrane</location>
        <topology evidence="13">Multi-pass membrane protein</topology>
    </subcellularLocation>
    <subcellularLocation>
        <location evidence="2">Membrane</location>
        <topology evidence="2">Multi-pass membrane protein</topology>
    </subcellularLocation>
</comment>
<dbReference type="NCBIfam" id="NF004320">
    <property type="entry name" value="PRK05715.1-2"/>
    <property type="match status" value="1"/>
</dbReference>
<dbReference type="GO" id="GO:0030964">
    <property type="term" value="C:NADH dehydrogenase complex"/>
    <property type="evidence" value="ECO:0007669"/>
    <property type="project" value="TreeGrafter"/>
</dbReference>
<feature type="transmembrane region" description="Helical" evidence="13">
    <location>
        <begin position="60"/>
        <end position="81"/>
    </location>
</feature>
<evidence type="ECO:0000256" key="3">
    <source>
        <dbReference type="ARBA" id="ARBA00010519"/>
    </source>
</evidence>
<evidence type="ECO:0000256" key="12">
    <source>
        <dbReference type="ARBA" id="ARBA00023136"/>
    </source>
</evidence>
<dbReference type="OrthoDB" id="9801357at2"/>
<dbReference type="GO" id="GO:0050136">
    <property type="term" value="F:NADH dehydrogenase (quinone) (non-electrogenic) activity"/>
    <property type="evidence" value="ECO:0007669"/>
    <property type="project" value="UniProtKB-UniRule"/>
</dbReference>
<dbReference type="PANTHER" id="PTHR11434:SF16">
    <property type="entry name" value="NADH-UBIQUINONE OXIDOREDUCTASE CHAIN 4L"/>
    <property type="match status" value="1"/>
</dbReference>
<keyword evidence="7 13" id="KW-0874">Quinone</keyword>
<dbReference type="GO" id="GO:0048038">
    <property type="term" value="F:quinone binding"/>
    <property type="evidence" value="ECO:0007669"/>
    <property type="project" value="UniProtKB-KW"/>
</dbReference>
<evidence type="ECO:0000256" key="7">
    <source>
        <dbReference type="ARBA" id="ARBA00022719"/>
    </source>
</evidence>
<dbReference type="RefSeq" id="WP_045971435.1">
    <property type="nucleotide sequence ID" value="NZ_CAWMED010000001.1"/>
</dbReference>
<comment type="function">
    <text evidence="1 13">NDH-1 shuttles electrons from NADH, via FMN and iron-sulfur (Fe-S) centers, to quinones in the respiratory chain. The immediate electron acceptor for the enzyme in this species is believed to be ubiquinone. Couples the redox reaction to proton translocation (for every two electrons transferred, four hydrogen ions are translocated across the cytoplasmic membrane), and thus conserves the redox energy in a proton gradient.</text>
</comment>
<dbReference type="PANTHER" id="PTHR11434">
    <property type="entry name" value="NADH-UBIQUINONE OXIDOREDUCTASE SUBUNIT ND4L"/>
    <property type="match status" value="1"/>
</dbReference>
<keyword evidence="5 13" id="KW-1003">Cell membrane</keyword>
<evidence type="ECO:0000256" key="8">
    <source>
        <dbReference type="ARBA" id="ARBA00022967"/>
    </source>
</evidence>
<dbReference type="EC" id="7.1.1.-" evidence="13"/>
<evidence type="ECO:0000313" key="16">
    <source>
        <dbReference type="Proteomes" id="UP000032721"/>
    </source>
</evidence>
<evidence type="ECO:0000256" key="11">
    <source>
        <dbReference type="ARBA" id="ARBA00023075"/>
    </source>
</evidence>
<dbReference type="EMBL" id="FO704550">
    <property type="protein sequence ID" value="CDG18285.1"/>
    <property type="molecule type" value="Genomic_DNA"/>
</dbReference>
<dbReference type="HOGENOM" id="CLU_144724_0_1_6"/>
<evidence type="ECO:0000256" key="6">
    <source>
        <dbReference type="ARBA" id="ARBA00022692"/>
    </source>
</evidence>
<dbReference type="GO" id="GO:0005886">
    <property type="term" value="C:plasma membrane"/>
    <property type="evidence" value="ECO:0007669"/>
    <property type="project" value="UniProtKB-SubCell"/>
</dbReference>
<keyword evidence="17" id="KW-1185">Reference proteome</keyword>
<dbReference type="HAMAP" id="MF_01456">
    <property type="entry name" value="NDH1_NuoK"/>
    <property type="match status" value="1"/>
</dbReference>
<dbReference type="Proteomes" id="UP000032721">
    <property type="component" value="Chromosome"/>
</dbReference>
<dbReference type="InterPro" id="IPR001133">
    <property type="entry name" value="NADH_UbQ_OxRdtase_chain4L/K"/>
</dbReference>
<evidence type="ECO:0000256" key="9">
    <source>
        <dbReference type="ARBA" id="ARBA00022989"/>
    </source>
</evidence>
<comment type="similarity">
    <text evidence="3 13">Belongs to the complex I subunit 4L family.</text>
</comment>
<keyword evidence="11 13" id="KW-0830">Ubiquinone</keyword>
<evidence type="ECO:0000256" key="5">
    <source>
        <dbReference type="ARBA" id="ARBA00022475"/>
    </source>
</evidence>
<comment type="catalytic activity">
    <reaction evidence="13">
        <text>a quinone + NADH + 5 H(+)(in) = a quinol + NAD(+) + 4 H(+)(out)</text>
        <dbReference type="Rhea" id="RHEA:57888"/>
        <dbReference type="ChEBI" id="CHEBI:15378"/>
        <dbReference type="ChEBI" id="CHEBI:24646"/>
        <dbReference type="ChEBI" id="CHEBI:57540"/>
        <dbReference type="ChEBI" id="CHEBI:57945"/>
        <dbReference type="ChEBI" id="CHEBI:132124"/>
    </reaction>
</comment>
<dbReference type="NCBIfam" id="NF004319">
    <property type="entry name" value="PRK05715.1-1"/>
    <property type="match status" value="1"/>
</dbReference>
<keyword evidence="6 13" id="KW-0812">Transmembrane</keyword>
<gene>
    <name evidence="13 14" type="primary">nuoK</name>
    <name evidence="15" type="ORF">LY16_01106</name>
    <name evidence="14" type="ORF">XDD1_2586</name>
</gene>
<comment type="subunit">
    <text evidence="13">NDH-1 is composed of 13 different subunits. Subunits NuoA, H, J, K, L, M, N constitute the membrane sector of the complex.</text>
</comment>
<feature type="transmembrane region" description="Helical" evidence="13">
    <location>
        <begin position="29"/>
        <end position="54"/>
    </location>
</feature>
<reference evidence="14 16" key="1">
    <citation type="submission" date="2013-07" db="EMBL/GenBank/DDBJ databases">
        <authorList>
            <person name="Genoscope - CEA"/>
        </authorList>
    </citation>
    <scope>NUCLEOTIDE SEQUENCE [LARGE SCALE GENOMIC DNA]</scope>
    <source>
        <strain evidence="14">FRM16</strain>
        <strain evidence="16">FRM16 / DSM 17909</strain>
    </source>
</reference>
<keyword evidence="14" id="KW-0560">Oxidoreductase</keyword>
<keyword evidence="8 13" id="KW-1278">Translocase</keyword>
<keyword evidence="9 13" id="KW-1133">Transmembrane helix</keyword>
<dbReference type="KEGG" id="xdo:XDD1_2586"/>
<dbReference type="InterPro" id="IPR039428">
    <property type="entry name" value="NUOK/Mnh_C1-like"/>
</dbReference>
<accession>A0A068QWT0</accession>
<reference evidence="15 17" key="2">
    <citation type="submission" date="2019-07" db="EMBL/GenBank/DDBJ databases">
        <title>Genomic Encyclopedia of Type Strains, Phase I: the one thousand microbial genomes (KMG-I) project.</title>
        <authorList>
            <person name="Kyrpides N."/>
        </authorList>
    </citation>
    <scope>NUCLEOTIDE SEQUENCE [LARGE SCALE GENOMIC DNA]</scope>
    <source>
        <strain evidence="15 17">DSM 17909</strain>
    </source>
</reference>
<evidence type="ECO:0000256" key="10">
    <source>
        <dbReference type="ARBA" id="ARBA00023027"/>
    </source>
</evidence>
<evidence type="ECO:0000313" key="15">
    <source>
        <dbReference type="EMBL" id="TYP11515.1"/>
    </source>
</evidence>
<protein>
    <recommendedName>
        <fullName evidence="13">NADH-quinone oxidoreductase subunit K</fullName>
        <ecNumber evidence="13">7.1.1.-</ecNumber>
    </recommendedName>
    <alternativeName>
        <fullName evidence="13">NADH dehydrogenase I subunit K</fullName>
    </alternativeName>
    <alternativeName>
        <fullName evidence="13">NDH-1 subunit K</fullName>
    </alternativeName>
</protein>
<evidence type="ECO:0000256" key="2">
    <source>
        <dbReference type="ARBA" id="ARBA00004141"/>
    </source>
</evidence>
<evidence type="ECO:0000313" key="14">
    <source>
        <dbReference type="EMBL" id="CDG18285.1"/>
    </source>
</evidence>
<dbReference type="Proteomes" id="UP000324170">
    <property type="component" value="Unassembled WGS sequence"/>
</dbReference>
<feature type="transmembrane region" description="Helical" evidence="13">
    <location>
        <begin position="6"/>
        <end position="24"/>
    </location>
</feature>
<sequence length="100" mass="11016">MIALHHGLILAAILFILGFTCLIIRRNLLFMLIGLEIMINASALAFVVAGSYWLQPDGQVMYILAITLAAAEASIGLALLLQLHRRRQNLNIDTVSEMRG</sequence>
<dbReference type="EMBL" id="VNHN01000013">
    <property type="protein sequence ID" value="TYP11515.1"/>
    <property type="molecule type" value="Genomic_DNA"/>
</dbReference>
<keyword evidence="10 13" id="KW-0520">NAD</keyword>
<dbReference type="FunFam" id="1.10.287.3510:FF:000001">
    <property type="entry name" value="NADH-quinone oxidoreductase subunit K"/>
    <property type="match status" value="1"/>
</dbReference>
<organism evidence="14 16">
    <name type="scientific">Xenorhabdus doucetiae</name>
    <dbReference type="NCBI Taxonomy" id="351671"/>
    <lineage>
        <taxon>Bacteria</taxon>
        <taxon>Pseudomonadati</taxon>
        <taxon>Pseudomonadota</taxon>
        <taxon>Gammaproteobacteria</taxon>
        <taxon>Enterobacterales</taxon>
        <taxon>Morganellaceae</taxon>
        <taxon>Xenorhabdus</taxon>
    </lineage>
</organism>
<dbReference type="AlphaFoldDB" id="A0A068QWT0"/>
<dbReference type="GO" id="GO:0042773">
    <property type="term" value="P:ATP synthesis coupled electron transport"/>
    <property type="evidence" value="ECO:0007669"/>
    <property type="project" value="InterPro"/>
</dbReference>
<evidence type="ECO:0000256" key="1">
    <source>
        <dbReference type="ARBA" id="ARBA00002378"/>
    </source>
</evidence>
<dbReference type="STRING" id="351671.XDD1_2586"/>
<keyword evidence="4 13" id="KW-0813">Transport</keyword>
<evidence type="ECO:0000256" key="4">
    <source>
        <dbReference type="ARBA" id="ARBA00022448"/>
    </source>
</evidence>
<keyword evidence="12 13" id="KW-0472">Membrane</keyword>
<evidence type="ECO:0000256" key="13">
    <source>
        <dbReference type="HAMAP-Rule" id="MF_01456"/>
    </source>
</evidence>
<name>A0A068QWT0_9GAMM</name>
<evidence type="ECO:0000313" key="17">
    <source>
        <dbReference type="Proteomes" id="UP000324170"/>
    </source>
</evidence>